<organism evidence="1 2">
    <name type="scientific">Mesobacillus persicus</name>
    <dbReference type="NCBI Taxonomy" id="930146"/>
    <lineage>
        <taxon>Bacteria</taxon>
        <taxon>Bacillati</taxon>
        <taxon>Bacillota</taxon>
        <taxon>Bacilli</taxon>
        <taxon>Bacillales</taxon>
        <taxon>Bacillaceae</taxon>
        <taxon>Mesobacillus</taxon>
    </lineage>
</organism>
<dbReference type="EMBL" id="FOBW01000008">
    <property type="protein sequence ID" value="SEN01277.1"/>
    <property type="molecule type" value="Genomic_DNA"/>
</dbReference>
<keyword evidence="2" id="KW-1185">Reference proteome</keyword>
<name>A0A1H8D418_9BACI</name>
<dbReference type="Proteomes" id="UP000198553">
    <property type="component" value="Unassembled WGS sequence"/>
</dbReference>
<evidence type="ECO:0000313" key="2">
    <source>
        <dbReference type="Proteomes" id="UP000198553"/>
    </source>
</evidence>
<evidence type="ECO:0000313" key="1">
    <source>
        <dbReference type="EMBL" id="SEN01277.1"/>
    </source>
</evidence>
<gene>
    <name evidence="1" type="ORF">SAMN05192533_10844</name>
</gene>
<accession>A0A1H8D418</accession>
<protein>
    <submittedName>
        <fullName evidence="1">Uncharacterized protein</fullName>
    </submittedName>
</protein>
<sequence length="83" mass="9332">MCCIILSLCVNRAPNQRISLENFISTILFMLNLVKKSFQIELNDFFKLVGSKGESIGKQGFSEARKKAQTIRQEAAHSNIGKK</sequence>
<dbReference type="AlphaFoldDB" id="A0A1H8D418"/>
<reference evidence="2" key="1">
    <citation type="submission" date="2016-10" db="EMBL/GenBank/DDBJ databases">
        <authorList>
            <person name="Varghese N."/>
            <person name="Submissions S."/>
        </authorList>
    </citation>
    <scope>NUCLEOTIDE SEQUENCE [LARGE SCALE GENOMIC DNA]</scope>
    <source>
        <strain evidence="2">B48,IBRC-M 10115,DSM 25386,CECT 8001</strain>
    </source>
</reference>
<proteinExistence type="predicted"/>